<keyword evidence="5" id="KW-0233">DNA recombination</keyword>
<dbReference type="GO" id="GO:0005524">
    <property type="term" value="F:ATP binding"/>
    <property type="evidence" value="ECO:0007669"/>
    <property type="project" value="UniProtKB-KW"/>
</dbReference>
<evidence type="ECO:0000256" key="2">
    <source>
        <dbReference type="ARBA" id="ARBA00015553"/>
    </source>
</evidence>
<evidence type="ECO:0000256" key="3">
    <source>
        <dbReference type="ARBA" id="ARBA00022741"/>
    </source>
</evidence>
<keyword evidence="4" id="KW-0067">ATP-binding</keyword>
<dbReference type="EMBL" id="CP121194">
    <property type="protein sequence ID" value="XBH08744.1"/>
    <property type="molecule type" value="Genomic_DNA"/>
</dbReference>
<dbReference type="PANTHER" id="PTHR45900:SF1">
    <property type="entry name" value="MITOCHONDRIAL DNA REPAIR PROTEIN RECA HOMOLOG-RELATED"/>
    <property type="match status" value="1"/>
</dbReference>
<evidence type="ECO:0000256" key="4">
    <source>
        <dbReference type="ARBA" id="ARBA00022840"/>
    </source>
</evidence>
<dbReference type="InterPro" id="IPR049428">
    <property type="entry name" value="RecA-like_N"/>
</dbReference>
<proteinExistence type="inferred from homology"/>
<dbReference type="SUPFAM" id="SSF52540">
    <property type="entry name" value="P-loop containing nucleoside triphosphate hydrolases"/>
    <property type="match status" value="1"/>
</dbReference>
<evidence type="ECO:0000256" key="1">
    <source>
        <dbReference type="ARBA" id="ARBA00009391"/>
    </source>
</evidence>
<evidence type="ECO:0000256" key="5">
    <source>
        <dbReference type="ARBA" id="ARBA00023172"/>
    </source>
</evidence>
<dbReference type="InterPro" id="IPR013765">
    <property type="entry name" value="DNA_recomb/repair_RecA"/>
</dbReference>
<feature type="domain" description="RecA-like N-terminal" evidence="7">
    <location>
        <begin position="43"/>
        <end position="111"/>
    </location>
</feature>
<evidence type="ECO:0000313" key="8">
    <source>
        <dbReference type="EMBL" id="XBH08744.1"/>
    </source>
</evidence>
<dbReference type="GO" id="GO:0006310">
    <property type="term" value="P:DNA recombination"/>
    <property type="evidence" value="ECO:0007669"/>
    <property type="project" value="UniProtKB-KW"/>
</dbReference>
<accession>A0AAU7CTR0</accession>
<keyword evidence="3" id="KW-0547">Nucleotide-binding</keyword>
<protein>
    <recommendedName>
        <fullName evidence="2">Protein RecA</fullName>
    </recommendedName>
</protein>
<dbReference type="InterPro" id="IPR027417">
    <property type="entry name" value="P-loop_NTPase"/>
</dbReference>
<feature type="region of interest" description="Disordered" evidence="6">
    <location>
        <begin position="119"/>
        <end position="157"/>
    </location>
</feature>
<dbReference type="Pfam" id="PF00154">
    <property type="entry name" value="RecA_N"/>
    <property type="match status" value="1"/>
</dbReference>
<reference evidence="8" key="1">
    <citation type="submission" date="2023-03" db="EMBL/GenBank/DDBJ databases">
        <title>Edaphobacter sp.</title>
        <authorList>
            <person name="Huber K.J."/>
            <person name="Papendorf J."/>
            <person name="Pilke C."/>
            <person name="Bunk B."/>
            <person name="Sproeer C."/>
            <person name="Pester M."/>
        </authorList>
    </citation>
    <scope>NUCLEOTIDE SEQUENCE</scope>
    <source>
        <strain evidence="8">DSM 109919</strain>
    </source>
</reference>
<organism evidence="8">
    <name type="scientific">Edaphobacter paludis</name>
    <dbReference type="NCBI Taxonomy" id="3035702"/>
    <lineage>
        <taxon>Bacteria</taxon>
        <taxon>Pseudomonadati</taxon>
        <taxon>Acidobacteriota</taxon>
        <taxon>Terriglobia</taxon>
        <taxon>Terriglobales</taxon>
        <taxon>Acidobacteriaceae</taxon>
        <taxon>Edaphobacter</taxon>
    </lineage>
</organism>
<dbReference type="RefSeq" id="WP_348266254.1">
    <property type="nucleotide sequence ID" value="NZ_CP121194.1"/>
</dbReference>
<dbReference type="AlphaFoldDB" id="A0AAU7CTR0"/>
<dbReference type="GO" id="GO:0003697">
    <property type="term" value="F:single-stranded DNA binding"/>
    <property type="evidence" value="ECO:0007669"/>
    <property type="project" value="InterPro"/>
</dbReference>
<dbReference type="Gene3D" id="3.40.50.300">
    <property type="entry name" value="P-loop containing nucleotide triphosphate hydrolases"/>
    <property type="match status" value="1"/>
</dbReference>
<dbReference type="GO" id="GO:0006281">
    <property type="term" value="P:DNA repair"/>
    <property type="evidence" value="ECO:0007669"/>
    <property type="project" value="InterPro"/>
</dbReference>
<dbReference type="KEGG" id="epl:P4G45_09565"/>
<name>A0AAU7CTR0_9BACT</name>
<gene>
    <name evidence="8" type="ORF">P4G45_09565</name>
</gene>
<comment type="similarity">
    <text evidence="1">Belongs to the RecA family.</text>
</comment>
<dbReference type="PANTHER" id="PTHR45900">
    <property type="entry name" value="RECA"/>
    <property type="match status" value="1"/>
</dbReference>
<sequence>MAIQSRSAALRQEIESSLASRIPAALSPQAVQIARLLPIRNEAVNTLLGGGLPIGGICEFTGPASAGRTSLALSVLSEATVDSACAYIDVSDSLDARSAAAAGVRLKNLLWVRFSEIQEQAPPPTQPGPTGRVGTPSPNDGVDRSTQHHGIRHPRAETKGIDRALEKMLVQKAETRLKKMEGTPGYPNQRLSLAAAPAEQVAYEHFNARRADASDPLRQIDRRTADEARERAKSPAAVQGGLRRDAKPWSKLDKALRTADQILQAGGFRVVVLDLASVSPEQALRIPSATWYRFSRAAQEGDAILLLLTQEPCARSSAKCVLDCSPHLAPSESIHVFDRMTYATEVVRQRVANPYGKKAPGRAVEWNSTAPWMRAAGR</sequence>
<evidence type="ECO:0000259" key="7">
    <source>
        <dbReference type="Pfam" id="PF00154"/>
    </source>
</evidence>
<evidence type="ECO:0000256" key="6">
    <source>
        <dbReference type="SAM" id="MobiDB-lite"/>
    </source>
</evidence>